<comment type="similarity">
    <text evidence="12">Belongs to the protein kinase superfamily. Ser/Thr protein kinase family. GCN2 subfamily.</text>
</comment>
<gene>
    <name evidence="23" type="ORF">KUTeg_018987</name>
</gene>
<dbReference type="InterPro" id="IPR008271">
    <property type="entry name" value="Ser/Thr_kinase_AS"/>
</dbReference>
<evidence type="ECO:0000256" key="12">
    <source>
        <dbReference type="ARBA" id="ARBA00037982"/>
    </source>
</evidence>
<dbReference type="Proteomes" id="UP001217089">
    <property type="component" value="Unassembled WGS sequence"/>
</dbReference>
<dbReference type="SMART" id="SM00220">
    <property type="entry name" value="S_TKc"/>
    <property type="match status" value="1"/>
</dbReference>
<dbReference type="PROSITE" id="PS50011">
    <property type="entry name" value="PROTEIN_KINASE_DOM"/>
    <property type="match status" value="1"/>
</dbReference>
<evidence type="ECO:0000256" key="2">
    <source>
        <dbReference type="ARBA" id="ARBA00022527"/>
    </source>
</evidence>
<keyword evidence="10" id="KW-1015">Disulfide bond</keyword>
<dbReference type="InterPro" id="IPR011009">
    <property type="entry name" value="Kinase-like_dom_sf"/>
</dbReference>
<evidence type="ECO:0000256" key="6">
    <source>
        <dbReference type="ARBA" id="ARBA00022741"/>
    </source>
</evidence>
<evidence type="ECO:0000256" key="10">
    <source>
        <dbReference type="ARBA" id="ARBA00023157"/>
    </source>
</evidence>
<feature type="coiled-coil region" evidence="20">
    <location>
        <begin position="614"/>
        <end position="648"/>
    </location>
</feature>
<feature type="compositionally biased region" description="Basic and acidic residues" evidence="21">
    <location>
        <begin position="267"/>
        <end position="277"/>
    </location>
</feature>
<dbReference type="Gene3D" id="1.10.510.10">
    <property type="entry name" value="Transferase(Phosphotransferase) domain 1"/>
    <property type="match status" value="1"/>
</dbReference>
<proteinExistence type="inferred from homology"/>
<dbReference type="PROSITE" id="PS00108">
    <property type="entry name" value="PROTEIN_KINASE_ST"/>
    <property type="match status" value="1"/>
</dbReference>
<dbReference type="EC" id="2.7.11.1" evidence="1"/>
<keyword evidence="6 19" id="KW-0547">Nucleotide-binding</keyword>
<evidence type="ECO:0000256" key="4">
    <source>
        <dbReference type="ARBA" id="ARBA00022679"/>
    </source>
</evidence>
<evidence type="ECO:0000259" key="22">
    <source>
        <dbReference type="PROSITE" id="PS50011"/>
    </source>
</evidence>
<dbReference type="InterPro" id="IPR054521">
    <property type="entry name" value="HRI2_3H"/>
</dbReference>
<feature type="binding site" evidence="19">
    <location>
        <position position="205"/>
    </location>
    <ligand>
        <name>ATP</name>
        <dbReference type="ChEBI" id="CHEBI:30616"/>
    </ligand>
</feature>
<evidence type="ECO:0000256" key="3">
    <source>
        <dbReference type="ARBA" id="ARBA00022553"/>
    </source>
</evidence>
<feature type="region of interest" description="Disordered" evidence="21">
    <location>
        <begin position="267"/>
        <end position="287"/>
    </location>
</feature>
<dbReference type="EMBL" id="JARBDR010000917">
    <property type="protein sequence ID" value="KAJ8302591.1"/>
    <property type="molecule type" value="Genomic_DNA"/>
</dbReference>
<dbReference type="Pfam" id="PF00069">
    <property type="entry name" value="Pkinase"/>
    <property type="match status" value="2"/>
</dbReference>
<reference evidence="23 24" key="1">
    <citation type="submission" date="2022-12" db="EMBL/GenBank/DDBJ databases">
        <title>Chromosome-level genome of Tegillarca granosa.</title>
        <authorList>
            <person name="Kim J."/>
        </authorList>
    </citation>
    <scope>NUCLEOTIDE SEQUENCE [LARGE SCALE GENOMIC DNA]</scope>
    <source>
        <strain evidence="23">Teg-2019</strain>
        <tissue evidence="23">Adductor muscle</tissue>
    </source>
</reference>
<dbReference type="PANTHER" id="PTHR11042">
    <property type="entry name" value="EUKARYOTIC TRANSLATION INITIATION FACTOR 2-ALPHA KINASE EIF2-ALPHA KINASE -RELATED"/>
    <property type="match status" value="1"/>
</dbReference>
<evidence type="ECO:0000256" key="9">
    <source>
        <dbReference type="ARBA" id="ARBA00022843"/>
    </source>
</evidence>
<evidence type="ECO:0000256" key="5">
    <source>
        <dbReference type="ARBA" id="ARBA00022737"/>
    </source>
</evidence>
<protein>
    <recommendedName>
        <fullName evidence="13">Eukaryotic translation initiation factor 2-alpha kinase 1</fullName>
        <ecNumber evidence="1">2.7.11.1</ecNumber>
    </recommendedName>
    <alternativeName>
        <fullName evidence="15">Heme-regulated eukaryotic initiation factor eIF-2-alpha kinase</fullName>
    </alternativeName>
    <alternativeName>
        <fullName evidence="14">Hemin-sensitive initiation factor 2-alpha kinase</fullName>
    </alternativeName>
</protein>
<comment type="subunit">
    <text evidence="16">Synthesized in an inactive form that binds to the N-terminal domain of CDC37. Has to be associated with a multiprotein complex containing Hsp90, CDC37 and PPP5C for maturation and activation by autophosphorylation. The phosphatase PPP5C modulates this activation. Homodimer; homodimerizes in presence of heme, forming a disulfide-linked inactive homodimer. Interacts with DELE1; binds both to full-length DELE1 and processed form of DELE1 (S-DELE1) in response to stress, leading to activate its protein kinase activity and trigger the integrated stress response (ISR).</text>
</comment>
<dbReference type="InterPro" id="IPR017441">
    <property type="entry name" value="Protein_kinase_ATP_BS"/>
</dbReference>
<evidence type="ECO:0000256" key="18">
    <source>
        <dbReference type="ARBA" id="ARBA00048977"/>
    </source>
</evidence>
<dbReference type="InterPro" id="IPR000719">
    <property type="entry name" value="Prot_kinase_dom"/>
</dbReference>
<keyword evidence="11" id="KW-0652">Protein synthesis inhibitor</keyword>
<dbReference type="PROSITE" id="PS00107">
    <property type="entry name" value="PROTEIN_KINASE_ATP"/>
    <property type="match status" value="1"/>
</dbReference>
<evidence type="ECO:0000256" key="16">
    <source>
        <dbReference type="ARBA" id="ARBA00046654"/>
    </source>
</evidence>
<keyword evidence="4" id="KW-0808">Transferase</keyword>
<evidence type="ECO:0000256" key="21">
    <source>
        <dbReference type="SAM" id="MobiDB-lite"/>
    </source>
</evidence>
<feature type="domain" description="Protein kinase" evidence="22">
    <location>
        <begin position="175"/>
        <end position="658"/>
    </location>
</feature>
<keyword evidence="9" id="KW-0832">Ubl conjugation</keyword>
<keyword evidence="7" id="KW-0418">Kinase</keyword>
<dbReference type="Pfam" id="PF22949">
    <property type="entry name" value="HRI2_3H"/>
    <property type="match status" value="1"/>
</dbReference>
<comment type="caution">
    <text evidence="23">The sequence shown here is derived from an EMBL/GenBank/DDBJ whole genome shotgun (WGS) entry which is preliminary data.</text>
</comment>
<keyword evidence="5" id="KW-0677">Repeat</keyword>
<keyword evidence="2" id="KW-0723">Serine/threonine-protein kinase</keyword>
<evidence type="ECO:0000256" key="8">
    <source>
        <dbReference type="ARBA" id="ARBA00022840"/>
    </source>
</evidence>
<evidence type="ECO:0000313" key="23">
    <source>
        <dbReference type="EMBL" id="KAJ8302591.1"/>
    </source>
</evidence>
<evidence type="ECO:0000256" key="19">
    <source>
        <dbReference type="PROSITE-ProRule" id="PRU10141"/>
    </source>
</evidence>
<keyword evidence="20" id="KW-0175">Coiled coil</keyword>
<evidence type="ECO:0000256" key="15">
    <source>
        <dbReference type="ARBA" id="ARBA00042914"/>
    </source>
</evidence>
<accession>A0ABQ9EFG1</accession>
<name>A0ABQ9EFG1_TEGGR</name>
<evidence type="ECO:0000256" key="1">
    <source>
        <dbReference type="ARBA" id="ARBA00012513"/>
    </source>
</evidence>
<keyword evidence="8 19" id="KW-0067">ATP-binding</keyword>
<dbReference type="Gene3D" id="3.30.200.20">
    <property type="entry name" value="Phosphorylase Kinase, domain 1"/>
    <property type="match status" value="1"/>
</dbReference>
<keyword evidence="3" id="KW-0597">Phosphoprotein</keyword>
<evidence type="ECO:0000256" key="14">
    <source>
        <dbReference type="ARBA" id="ARBA00042456"/>
    </source>
</evidence>
<evidence type="ECO:0000256" key="13">
    <source>
        <dbReference type="ARBA" id="ARBA00040433"/>
    </source>
</evidence>
<dbReference type="InterPro" id="IPR050339">
    <property type="entry name" value="CC_SR_Kinase"/>
</dbReference>
<comment type="catalytic activity">
    <reaction evidence="18">
        <text>L-seryl-[protein] + ATP = O-phospho-L-seryl-[protein] + ADP + H(+)</text>
        <dbReference type="Rhea" id="RHEA:17989"/>
        <dbReference type="Rhea" id="RHEA-COMP:9863"/>
        <dbReference type="Rhea" id="RHEA-COMP:11604"/>
        <dbReference type="ChEBI" id="CHEBI:15378"/>
        <dbReference type="ChEBI" id="CHEBI:29999"/>
        <dbReference type="ChEBI" id="CHEBI:30616"/>
        <dbReference type="ChEBI" id="CHEBI:83421"/>
        <dbReference type="ChEBI" id="CHEBI:456216"/>
        <dbReference type="EC" id="2.7.11.1"/>
    </reaction>
    <physiologicalReaction direction="left-to-right" evidence="18">
        <dbReference type="Rhea" id="RHEA:17990"/>
    </physiologicalReaction>
</comment>
<evidence type="ECO:0000256" key="11">
    <source>
        <dbReference type="ARBA" id="ARBA00023193"/>
    </source>
</evidence>
<comment type="catalytic activity">
    <reaction evidence="17">
        <text>L-threonyl-[protein] + ATP = O-phospho-L-threonyl-[protein] + ADP + H(+)</text>
        <dbReference type="Rhea" id="RHEA:46608"/>
        <dbReference type="Rhea" id="RHEA-COMP:11060"/>
        <dbReference type="Rhea" id="RHEA-COMP:11605"/>
        <dbReference type="ChEBI" id="CHEBI:15378"/>
        <dbReference type="ChEBI" id="CHEBI:30013"/>
        <dbReference type="ChEBI" id="CHEBI:30616"/>
        <dbReference type="ChEBI" id="CHEBI:61977"/>
        <dbReference type="ChEBI" id="CHEBI:456216"/>
        <dbReference type="EC" id="2.7.11.1"/>
    </reaction>
    <physiologicalReaction direction="left-to-right" evidence="17">
        <dbReference type="Rhea" id="RHEA:46609"/>
    </physiologicalReaction>
</comment>
<evidence type="ECO:0000313" key="24">
    <source>
        <dbReference type="Proteomes" id="UP001217089"/>
    </source>
</evidence>
<sequence length="658" mass="74828">MAIPRATPKGRIGPSTLSQFSMKGGPKSIHKFDDSDMSESVSSSGASSLPVEVLQDNNQCSTVLPRSVPSHLLMISILEQLCMLYAKDSGKGIELFNLISEHLIRLKICSPLTLLDAMGSIRSQYRLFMHNVLKSSLQPLPAHLDISIPRVESRVPLMTNEDILQSHTSRYKTEFTEIEKIGKGGFGSVFKARHNLDGRIYAIKKIKFKHSRPEIWMRVLREVKALANLQHVNIVGYNAAWLENVHNVVGFFPVFLLTESAFSSGKATEDSMYRPPEESINPRTQNSETDDSVIFAISSSQQDNVISVQDSLRITELKSRDNFGSSSSSEFCVACEESRNNSTEGRPKIGFVKKHSCTLKFFQNEFPSTSPNGKLWDEINMNTFWNKRLEMKRSLSCDPYVSTEKSDKNAVIKHNLSEHFLDDLACSRIQVTLYIQMELCSLTLKEWMERRNQRCADLNDFKGYAHVNMKIFKQILKGVDYIHSNGIIHRDLKPRNIFLHEPELHVKIGDFGLAKGALGSDYKDEVLLTPTPDSEKNINWDDHTSGVGTSTYAAPEQLQSSVYSIKSDIYSLGVILYEEFHMFKTDMEKFHCLDCLRNGEIDDTTCKYWPNQIITDLKGLLRDKEKEIEQLKAMLKKRDEVINTLKQDIDSQIQNFKK</sequence>
<dbReference type="PANTHER" id="PTHR11042:SF160">
    <property type="entry name" value="EUKARYOTIC TRANSLATION INITIATION FACTOR 2-ALPHA KINASE 1"/>
    <property type="match status" value="1"/>
</dbReference>
<evidence type="ECO:0000256" key="17">
    <source>
        <dbReference type="ARBA" id="ARBA00048659"/>
    </source>
</evidence>
<feature type="region of interest" description="Disordered" evidence="21">
    <location>
        <begin position="1"/>
        <end position="26"/>
    </location>
</feature>
<evidence type="ECO:0000256" key="7">
    <source>
        <dbReference type="ARBA" id="ARBA00022777"/>
    </source>
</evidence>
<organism evidence="23 24">
    <name type="scientific">Tegillarca granosa</name>
    <name type="common">Malaysian cockle</name>
    <name type="synonym">Anadara granosa</name>
    <dbReference type="NCBI Taxonomy" id="220873"/>
    <lineage>
        <taxon>Eukaryota</taxon>
        <taxon>Metazoa</taxon>
        <taxon>Spiralia</taxon>
        <taxon>Lophotrochozoa</taxon>
        <taxon>Mollusca</taxon>
        <taxon>Bivalvia</taxon>
        <taxon>Autobranchia</taxon>
        <taxon>Pteriomorphia</taxon>
        <taxon>Arcoida</taxon>
        <taxon>Arcoidea</taxon>
        <taxon>Arcidae</taxon>
        <taxon>Tegillarca</taxon>
    </lineage>
</organism>
<keyword evidence="24" id="KW-1185">Reference proteome</keyword>
<evidence type="ECO:0000256" key="20">
    <source>
        <dbReference type="SAM" id="Coils"/>
    </source>
</evidence>
<dbReference type="SUPFAM" id="SSF56112">
    <property type="entry name" value="Protein kinase-like (PK-like)"/>
    <property type="match status" value="1"/>
</dbReference>